<evidence type="ECO:0000256" key="1">
    <source>
        <dbReference type="ARBA" id="ARBA00010688"/>
    </source>
</evidence>
<keyword evidence="6" id="KW-1185">Reference proteome</keyword>
<dbReference type="RefSeq" id="WP_012376081.1">
    <property type="nucleotide sequence ID" value="NC_010571.1"/>
</dbReference>
<evidence type="ECO:0000259" key="4">
    <source>
        <dbReference type="Pfam" id="PF00294"/>
    </source>
</evidence>
<dbReference type="PANTHER" id="PTHR43085:SF57">
    <property type="entry name" value="CARBOHYDRATE KINASE PFKB DOMAIN-CONTAINING PROTEIN"/>
    <property type="match status" value="1"/>
</dbReference>
<reference evidence="5 6" key="1">
    <citation type="journal article" date="2011" name="J. Bacteriol.">
        <title>Genome sequence of the verrucomicrobium Opitutus terrae PB90-1, an abundant inhabitant of rice paddy soil ecosystems.</title>
        <authorList>
            <person name="van Passel M.W."/>
            <person name="Kant R."/>
            <person name="Palva A."/>
            <person name="Copeland A."/>
            <person name="Lucas S."/>
            <person name="Lapidus A."/>
            <person name="Glavina del Rio T."/>
            <person name="Pitluck S."/>
            <person name="Goltsman E."/>
            <person name="Clum A."/>
            <person name="Sun H."/>
            <person name="Schmutz J."/>
            <person name="Larimer F.W."/>
            <person name="Land M.L."/>
            <person name="Hauser L."/>
            <person name="Kyrpides N."/>
            <person name="Mikhailova N."/>
            <person name="Richardson P.P."/>
            <person name="Janssen P.H."/>
            <person name="de Vos W.M."/>
            <person name="Smidt H."/>
        </authorList>
    </citation>
    <scope>NUCLEOTIDE SEQUENCE [LARGE SCALE GENOMIC DNA]</scope>
    <source>
        <strain evidence="6">DSM 11246 / JCM 15787 / PB90-1</strain>
    </source>
</reference>
<gene>
    <name evidence="5" type="ordered locus">Oter_3273</name>
</gene>
<dbReference type="AlphaFoldDB" id="B1ZT98"/>
<dbReference type="EMBL" id="CP001032">
    <property type="protein sequence ID" value="ACB76552.1"/>
    <property type="molecule type" value="Genomic_DNA"/>
</dbReference>
<protein>
    <submittedName>
        <fullName evidence="5">PfkB domain protein</fullName>
    </submittedName>
</protein>
<dbReference type="SUPFAM" id="SSF53613">
    <property type="entry name" value="Ribokinase-like"/>
    <property type="match status" value="1"/>
</dbReference>
<keyword evidence="2" id="KW-0808">Transferase</keyword>
<dbReference type="HOGENOM" id="CLU_027634_6_3_0"/>
<dbReference type="GO" id="GO:0016301">
    <property type="term" value="F:kinase activity"/>
    <property type="evidence" value="ECO:0007669"/>
    <property type="project" value="UniProtKB-KW"/>
</dbReference>
<organism evidence="5 6">
    <name type="scientific">Opitutus terrae (strain DSM 11246 / JCM 15787 / PB90-1)</name>
    <dbReference type="NCBI Taxonomy" id="452637"/>
    <lineage>
        <taxon>Bacteria</taxon>
        <taxon>Pseudomonadati</taxon>
        <taxon>Verrucomicrobiota</taxon>
        <taxon>Opitutia</taxon>
        <taxon>Opitutales</taxon>
        <taxon>Opitutaceae</taxon>
        <taxon>Opitutus</taxon>
    </lineage>
</organism>
<evidence type="ECO:0000256" key="2">
    <source>
        <dbReference type="ARBA" id="ARBA00022679"/>
    </source>
</evidence>
<dbReference type="PROSITE" id="PS00584">
    <property type="entry name" value="PFKB_KINASES_2"/>
    <property type="match status" value="1"/>
</dbReference>
<dbReference type="STRING" id="452637.Oter_3273"/>
<dbReference type="Gene3D" id="3.40.1190.20">
    <property type="match status" value="1"/>
</dbReference>
<dbReference type="OrthoDB" id="9813569at2"/>
<name>B1ZT98_OPITP</name>
<sequence length="320" mass="34514">MTDARKKSAARPGAASKAPAVVCFGEVLWDCLPRGLFLGGAPINAAYHLSRQGLRALPVTTVGNDFLGEEARRRIAAWGLDVTFVGVDRQRPTGTVSAVLDAAGQAHYEIARHVAWDRIEASGRLRRVSPAPAAIVHGTLALREPPNRLALATLWRTWPDAWRVVDLNFRSPFDTAALSAFALRHAQFVKLNDEELVRLTPGRGHDPAALARRARAFAEHHEIPRVCVTAGSRGAGLWWEGAWFWEDARPVQVRDTVGAGDAFLGGFLGAWLGRGASPERALATAARVGEFVAGCDGATPDYRVDAAGRPLRGRSDAADR</sequence>
<evidence type="ECO:0000313" key="6">
    <source>
        <dbReference type="Proteomes" id="UP000007013"/>
    </source>
</evidence>
<dbReference type="Proteomes" id="UP000007013">
    <property type="component" value="Chromosome"/>
</dbReference>
<dbReference type="InterPro" id="IPR029056">
    <property type="entry name" value="Ribokinase-like"/>
</dbReference>
<dbReference type="Pfam" id="PF00294">
    <property type="entry name" value="PfkB"/>
    <property type="match status" value="1"/>
</dbReference>
<dbReference type="PANTHER" id="PTHR43085">
    <property type="entry name" value="HEXOKINASE FAMILY MEMBER"/>
    <property type="match status" value="1"/>
</dbReference>
<dbReference type="InterPro" id="IPR011611">
    <property type="entry name" value="PfkB_dom"/>
</dbReference>
<dbReference type="KEGG" id="ote:Oter_3273"/>
<dbReference type="InterPro" id="IPR050306">
    <property type="entry name" value="PfkB_Carbo_kinase"/>
</dbReference>
<comment type="similarity">
    <text evidence="1">Belongs to the carbohydrate kinase PfkB family.</text>
</comment>
<feature type="domain" description="Carbohydrate kinase PfkB" evidence="4">
    <location>
        <begin position="37"/>
        <end position="300"/>
    </location>
</feature>
<dbReference type="eggNOG" id="COG0524">
    <property type="taxonomic scope" value="Bacteria"/>
</dbReference>
<proteinExistence type="inferred from homology"/>
<keyword evidence="3" id="KW-0418">Kinase</keyword>
<evidence type="ECO:0000256" key="3">
    <source>
        <dbReference type="ARBA" id="ARBA00022777"/>
    </source>
</evidence>
<accession>B1ZT98</accession>
<dbReference type="InterPro" id="IPR002173">
    <property type="entry name" value="Carboh/pur_kinase_PfkB_CS"/>
</dbReference>
<evidence type="ECO:0000313" key="5">
    <source>
        <dbReference type="EMBL" id="ACB76552.1"/>
    </source>
</evidence>